<dbReference type="Gene3D" id="3.40.50.1820">
    <property type="entry name" value="alpha/beta hydrolase"/>
    <property type="match status" value="1"/>
</dbReference>
<evidence type="ECO:0000259" key="1">
    <source>
        <dbReference type="Pfam" id="PF00561"/>
    </source>
</evidence>
<dbReference type="KEGG" id="cqn:G7Y29_10510"/>
<name>A0A7T0KMK7_9CORY</name>
<dbReference type="Pfam" id="PF00561">
    <property type="entry name" value="Abhydrolase_1"/>
    <property type="match status" value="1"/>
</dbReference>
<dbReference type="InterPro" id="IPR000073">
    <property type="entry name" value="AB_hydrolase_1"/>
</dbReference>
<evidence type="ECO:0000313" key="3">
    <source>
        <dbReference type="Proteomes" id="UP000594586"/>
    </source>
</evidence>
<dbReference type="Proteomes" id="UP000594586">
    <property type="component" value="Chromosome"/>
</dbReference>
<reference evidence="2 3" key="1">
    <citation type="submission" date="2020-11" db="EMBL/GenBank/DDBJ databases">
        <title>Corynebacterium sp. MC1420.</title>
        <authorList>
            <person name="Zhou J."/>
        </authorList>
    </citation>
    <scope>NUCLEOTIDE SEQUENCE [LARGE SCALE GENOMIC DNA]</scope>
    <source>
        <strain evidence="2 3">MC1420</strain>
    </source>
</reference>
<keyword evidence="3" id="KW-1185">Reference proteome</keyword>
<dbReference type="PANTHER" id="PTHR43329">
    <property type="entry name" value="EPOXIDE HYDROLASE"/>
    <property type="match status" value="1"/>
</dbReference>
<evidence type="ECO:0000313" key="2">
    <source>
        <dbReference type="EMBL" id="QPK83234.1"/>
    </source>
</evidence>
<gene>
    <name evidence="2" type="ORF">G7Y29_10510</name>
</gene>
<dbReference type="InterPro" id="IPR029058">
    <property type="entry name" value="AB_hydrolase_fold"/>
</dbReference>
<sequence length="290" mass="32505">MPKPTQHIVRTTDGEKLAAFTYGDPANPPLVLIHGYPDDHAVWAKVVPRLEHRFHVVAYDVRGAGESTHPRSMRSYPLSQLECDLASVADQVLHGRPFHLAAHDWGSIQSWEAATDPGFGGRILSFTSISGPCLDHGAHLVRRLATRPLKLAKLLAPSWYIGVFHLPVLAPAFWKFATPQQWRRRVCNLEGTDDIPLNPNADKNGRFGVELYRANVVPRLVAPRNRYAQCPVQAVVLTRDNFVRPEYIDEMRRWADDLEVTEIDSNHWAALSHSADVAKAIGDFALLNHN</sequence>
<keyword evidence="2" id="KW-0378">Hydrolase</keyword>
<dbReference type="EMBL" id="CP064955">
    <property type="protein sequence ID" value="QPK83234.1"/>
    <property type="molecule type" value="Genomic_DNA"/>
</dbReference>
<organism evidence="2 3">
    <name type="scientific">Corynebacterium qintianiae</name>
    <dbReference type="NCBI Taxonomy" id="2709392"/>
    <lineage>
        <taxon>Bacteria</taxon>
        <taxon>Bacillati</taxon>
        <taxon>Actinomycetota</taxon>
        <taxon>Actinomycetes</taxon>
        <taxon>Mycobacteriales</taxon>
        <taxon>Corynebacteriaceae</taxon>
        <taxon>Corynebacterium</taxon>
    </lineage>
</organism>
<dbReference type="AlphaFoldDB" id="A0A7T0KMK7"/>
<dbReference type="RefSeq" id="WP_165003191.1">
    <property type="nucleotide sequence ID" value="NZ_CP064955.1"/>
</dbReference>
<protein>
    <submittedName>
        <fullName evidence="2">Alpha/beta fold hydrolase</fullName>
    </submittedName>
</protein>
<proteinExistence type="predicted"/>
<dbReference type="SUPFAM" id="SSF53474">
    <property type="entry name" value="alpha/beta-Hydrolases"/>
    <property type="match status" value="1"/>
</dbReference>
<accession>A0A7T0KMK7</accession>
<feature type="domain" description="AB hydrolase-1" evidence="1">
    <location>
        <begin position="28"/>
        <end position="144"/>
    </location>
</feature>
<dbReference type="GO" id="GO:0016787">
    <property type="term" value="F:hydrolase activity"/>
    <property type="evidence" value="ECO:0007669"/>
    <property type="project" value="UniProtKB-KW"/>
</dbReference>